<evidence type="ECO:0000313" key="5">
    <source>
        <dbReference type="Proteomes" id="UP000294894"/>
    </source>
</evidence>
<dbReference type="PANTHER" id="PTHR45431">
    <property type="entry name" value="RHODANESE-LIKE DOMAIN-CONTAINING PROTEIN 15, CHLOROPLASTIC"/>
    <property type="match status" value="1"/>
</dbReference>
<feature type="domain" description="Rhodanese" evidence="3">
    <location>
        <begin position="131"/>
        <end position="220"/>
    </location>
</feature>
<evidence type="ECO:0000256" key="2">
    <source>
        <dbReference type="SAM" id="Phobius"/>
    </source>
</evidence>
<dbReference type="Gene3D" id="3.40.250.10">
    <property type="entry name" value="Rhodanese-like domain"/>
    <property type="match status" value="1"/>
</dbReference>
<dbReference type="InterPro" id="IPR036873">
    <property type="entry name" value="Rhodanese-like_dom_sf"/>
</dbReference>
<dbReference type="InterPro" id="IPR001763">
    <property type="entry name" value="Rhodanese-like_dom"/>
</dbReference>
<dbReference type="Pfam" id="PF00581">
    <property type="entry name" value="Rhodanese"/>
    <property type="match status" value="1"/>
</dbReference>
<evidence type="ECO:0000259" key="3">
    <source>
        <dbReference type="PROSITE" id="PS50206"/>
    </source>
</evidence>
<dbReference type="KEGG" id="noy:EXE57_10785"/>
<protein>
    <submittedName>
        <fullName evidence="4">Rhodanese-like domain-containing protein</fullName>
    </submittedName>
</protein>
<accession>A0A4P7GKW4</accession>
<dbReference type="AlphaFoldDB" id="A0A4P7GKW4"/>
<proteinExistence type="predicted"/>
<gene>
    <name evidence="4" type="ORF">EXE57_10785</name>
</gene>
<dbReference type="InterPro" id="IPR052367">
    <property type="entry name" value="Thiosulfate_ST/Rhodanese-like"/>
</dbReference>
<organism evidence="4 5">
    <name type="scientific">Nocardioides euryhalodurans</name>
    <dbReference type="NCBI Taxonomy" id="2518370"/>
    <lineage>
        <taxon>Bacteria</taxon>
        <taxon>Bacillati</taxon>
        <taxon>Actinomycetota</taxon>
        <taxon>Actinomycetes</taxon>
        <taxon>Propionibacteriales</taxon>
        <taxon>Nocardioidaceae</taxon>
        <taxon>Nocardioides</taxon>
    </lineage>
</organism>
<evidence type="ECO:0000256" key="1">
    <source>
        <dbReference type="SAM" id="MobiDB-lite"/>
    </source>
</evidence>
<keyword evidence="2" id="KW-0472">Membrane</keyword>
<evidence type="ECO:0000313" key="4">
    <source>
        <dbReference type="EMBL" id="QBR92706.1"/>
    </source>
</evidence>
<keyword evidence="2" id="KW-0812">Transmembrane</keyword>
<feature type="compositionally biased region" description="Basic and acidic residues" evidence="1">
    <location>
        <begin position="40"/>
        <end position="51"/>
    </location>
</feature>
<dbReference type="PROSITE" id="PS50206">
    <property type="entry name" value="RHODANESE_3"/>
    <property type="match status" value="1"/>
</dbReference>
<dbReference type="CDD" id="cd00158">
    <property type="entry name" value="RHOD"/>
    <property type="match status" value="1"/>
</dbReference>
<feature type="transmembrane region" description="Helical" evidence="2">
    <location>
        <begin position="81"/>
        <end position="103"/>
    </location>
</feature>
<dbReference type="SMART" id="SM00450">
    <property type="entry name" value="RHOD"/>
    <property type="match status" value="1"/>
</dbReference>
<name>A0A4P7GKW4_9ACTN</name>
<dbReference type="EMBL" id="CP038267">
    <property type="protein sequence ID" value="QBR92706.1"/>
    <property type="molecule type" value="Genomic_DNA"/>
</dbReference>
<sequence>MISRIPWSIAPRTSDTTPAMTRMTARIQSTSSIFVPFPDRLPDGPDPTCHRADRRPHTPSGERRTSPAGRQTGDMSSAGRVVAVVLAVVVGLVGLTVIGLVAVPGDPEGASSGESGPAPELADADLVRERIETGATVIDVRTPEEYDAGHVADALPADIGTDDFEQAVADLPREDAYVVYCATGRRAAAAVERMEDAGFTDVLNGGGFDRMVELGAPTSAG</sequence>
<feature type="region of interest" description="Disordered" evidence="1">
    <location>
        <begin position="31"/>
        <end position="76"/>
    </location>
</feature>
<keyword evidence="5" id="KW-1185">Reference proteome</keyword>
<dbReference type="Proteomes" id="UP000294894">
    <property type="component" value="Chromosome"/>
</dbReference>
<reference evidence="4 5" key="1">
    <citation type="submission" date="2019-03" db="EMBL/GenBank/DDBJ databases">
        <title>Three New Species of Nocardioides, Nocardioides euryhalodurans sp. nov., Nocardioides seonyuensis sp. nov. and Nocardioides eburneoflavus sp. nov., Iolated from Soil.</title>
        <authorList>
            <person name="Roh S.G."/>
            <person name="Lee C."/>
            <person name="Kim M.-K."/>
            <person name="Kim S.B."/>
        </authorList>
    </citation>
    <scope>NUCLEOTIDE SEQUENCE [LARGE SCALE GENOMIC DNA]</scope>
    <source>
        <strain evidence="4 5">MMS17-SY117</strain>
    </source>
</reference>
<dbReference type="PANTHER" id="PTHR45431:SF3">
    <property type="entry name" value="RHODANESE-LIKE DOMAIN-CONTAINING PROTEIN 15, CHLOROPLASTIC"/>
    <property type="match status" value="1"/>
</dbReference>
<dbReference type="OrthoDB" id="9800872at2"/>
<dbReference type="SUPFAM" id="SSF52821">
    <property type="entry name" value="Rhodanese/Cell cycle control phosphatase"/>
    <property type="match status" value="1"/>
</dbReference>
<keyword evidence="2" id="KW-1133">Transmembrane helix</keyword>